<dbReference type="Proteomes" id="UP000002035">
    <property type="component" value="Unassembled WGS sequence"/>
</dbReference>
<keyword evidence="11" id="KW-1185">Reference proteome</keyword>
<dbReference type="GO" id="GO:0071013">
    <property type="term" value="C:catalytic step 2 spliceosome"/>
    <property type="evidence" value="ECO:0007669"/>
    <property type="project" value="TreeGrafter"/>
</dbReference>
<feature type="compositionally biased region" description="Basic and acidic residues" evidence="8">
    <location>
        <begin position="110"/>
        <end position="121"/>
    </location>
</feature>
<dbReference type="EMBL" id="DS995703">
    <property type="protein sequence ID" value="EEQ31076.1"/>
    <property type="molecule type" value="Genomic_DNA"/>
</dbReference>
<evidence type="ECO:0000256" key="6">
    <source>
        <dbReference type="ARBA" id="ARBA00023187"/>
    </source>
</evidence>
<dbReference type="STRING" id="554155.C5FMH3"/>
<feature type="domain" description="Pinin/SDK/MemA protein" evidence="9">
    <location>
        <begin position="82"/>
        <end position="197"/>
    </location>
</feature>
<dbReference type="AlphaFoldDB" id="C5FMH3"/>
<feature type="compositionally biased region" description="Low complexity" evidence="8">
    <location>
        <begin position="245"/>
        <end position="257"/>
    </location>
</feature>
<comment type="subcellular location">
    <subcellularLocation>
        <location evidence="1">Nucleus</location>
    </subcellularLocation>
</comment>
<evidence type="ECO:0000313" key="11">
    <source>
        <dbReference type="Proteomes" id="UP000002035"/>
    </source>
</evidence>
<dbReference type="HOGENOM" id="CLU_049352_2_0_1"/>
<organism evidence="10 11">
    <name type="scientific">Arthroderma otae (strain ATCC MYA-4605 / CBS 113480)</name>
    <name type="common">Microsporum canis</name>
    <dbReference type="NCBI Taxonomy" id="554155"/>
    <lineage>
        <taxon>Eukaryota</taxon>
        <taxon>Fungi</taxon>
        <taxon>Dikarya</taxon>
        <taxon>Ascomycota</taxon>
        <taxon>Pezizomycotina</taxon>
        <taxon>Eurotiomycetes</taxon>
        <taxon>Eurotiomycetidae</taxon>
        <taxon>Onygenales</taxon>
        <taxon>Arthrodermataceae</taxon>
        <taxon>Microsporum</taxon>
    </lineage>
</organism>
<feature type="region of interest" description="Disordered" evidence="8">
    <location>
        <begin position="1"/>
        <end position="121"/>
    </location>
</feature>
<dbReference type="InterPro" id="IPR039853">
    <property type="entry name" value="Pinin"/>
</dbReference>
<feature type="compositionally biased region" description="Basic and acidic residues" evidence="8">
    <location>
        <begin position="217"/>
        <end position="228"/>
    </location>
</feature>
<keyword evidence="6" id="KW-0508">mRNA splicing</keyword>
<dbReference type="GO" id="GO:0006397">
    <property type="term" value="P:mRNA processing"/>
    <property type="evidence" value="ECO:0007669"/>
    <property type="project" value="UniProtKB-KW"/>
</dbReference>
<evidence type="ECO:0000256" key="5">
    <source>
        <dbReference type="ARBA" id="ARBA00023163"/>
    </source>
</evidence>
<dbReference type="VEuPathDB" id="FungiDB:MCYG_03895"/>
<feature type="compositionally biased region" description="Low complexity" evidence="8">
    <location>
        <begin position="46"/>
        <end position="61"/>
    </location>
</feature>
<keyword evidence="5" id="KW-0804">Transcription</keyword>
<keyword evidence="4" id="KW-0805">Transcription regulation</keyword>
<feature type="compositionally biased region" description="Polar residues" evidence="8">
    <location>
        <begin position="98"/>
        <end position="107"/>
    </location>
</feature>
<gene>
    <name evidence="10" type="ORF">MCYG_03895</name>
</gene>
<keyword evidence="7" id="KW-0539">Nucleus</keyword>
<dbReference type="GeneID" id="9229713"/>
<evidence type="ECO:0000256" key="4">
    <source>
        <dbReference type="ARBA" id="ARBA00023015"/>
    </source>
</evidence>
<dbReference type="eggNOG" id="KOG3756">
    <property type="taxonomic scope" value="Eukaryota"/>
</dbReference>
<accession>C5FMH3</accession>
<dbReference type="OMA" id="ALYYKPW"/>
<sequence>MAESSIASAVAFPEPPQYPNSDTPKRRQSTSSENGSKRRRLSADGASENAAEAEAPSNTSNTQRANSSADGKAANQHKLGKEEERKRGRRLFGALLGTLSQSSSSPAQRKRSEIDKKQQAKLKLQDKEYNELTKKKYEDIMAARRKDQILYDDQSLEIRHSNMLAMAHFLRTKAEPPLYYRPWYLRPQDEARIQDQIAEAKTNIEKEKANMNQRVRLQHEPVTDKRDNTVTQPDLNTVEDKATEDTTNSMDSNTNNTLEQTSEAPQTTLNSTTSVPAPPAQSLGSSGFDEEHSGEVLMENTEDAVIY</sequence>
<evidence type="ECO:0000256" key="8">
    <source>
        <dbReference type="SAM" id="MobiDB-lite"/>
    </source>
</evidence>
<evidence type="ECO:0000256" key="7">
    <source>
        <dbReference type="ARBA" id="ARBA00023242"/>
    </source>
</evidence>
<evidence type="ECO:0000313" key="10">
    <source>
        <dbReference type="EMBL" id="EEQ31076.1"/>
    </source>
</evidence>
<dbReference type="GO" id="GO:0008380">
    <property type="term" value="P:RNA splicing"/>
    <property type="evidence" value="ECO:0007669"/>
    <property type="project" value="UniProtKB-KW"/>
</dbReference>
<reference evidence="11" key="1">
    <citation type="journal article" date="2012" name="MBio">
        <title>Comparative genome analysis of Trichophyton rubrum and related dermatophytes reveals candidate genes involved in infection.</title>
        <authorList>
            <person name="Martinez D.A."/>
            <person name="Oliver B.G."/>
            <person name="Graeser Y."/>
            <person name="Goldberg J.M."/>
            <person name="Li W."/>
            <person name="Martinez-Rossi N.M."/>
            <person name="Monod M."/>
            <person name="Shelest E."/>
            <person name="Barton R.C."/>
            <person name="Birch E."/>
            <person name="Brakhage A.A."/>
            <person name="Chen Z."/>
            <person name="Gurr S.J."/>
            <person name="Heiman D."/>
            <person name="Heitman J."/>
            <person name="Kosti I."/>
            <person name="Rossi A."/>
            <person name="Saif S."/>
            <person name="Samalova M."/>
            <person name="Saunders C.W."/>
            <person name="Shea T."/>
            <person name="Summerbell R.C."/>
            <person name="Xu J."/>
            <person name="Young S."/>
            <person name="Zeng Q."/>
            <person name="Birren B.W."/>
            <person name="Cuomo C.A."/>
            <person name="White T.C."/>
        </authorList>
    </citation>
    <scope>NUCLEOTIDE SEQUENCE [LARGE SCALE GENOMIC DNA]</scope>
    <source>
        <strain evidence="11">ATCC MYA-4605 / CBS 113480</strain>
    </source>
</reference>
<dbReference type="RefSeq" id="XP_002848389.1">
    <property type="nucleotide sequence ID" value="XM_002848343.1"/>
</dbReference>
<evidence type="ECO:0000259" key="9">
    <source>
        <dbReference type="Pfam" id="PF04696"/>
    </source>
</evidence>
<dbReference type="PANTHER" id="PTHR12707:SF0">
    <property type="entry name" value="PININ"/>
    <property type="match status" value="1"/>
</dbReference>
<name>C5FMH3_ARTOC</name>
<dbReference type="Pfam" id="PF04696">
    <property type="entry name" value="Pinin_SDK_memA"/>
    <property type="match status" value="1"/>
</dbReference>
<dbReference type="OrthoDB" id="330772at2759"/>
<dbReference type="InterPro" id="IPR006786">
    <property type="entry name" value="Pinin_SDK_MemA"/>
</dbReference>
<feature type="region of interest" description="Disordered" evidence="8">
    <location>
        <begin position="204"/>
        <end position="307"/>
    </location>
</feature>
<comment type="similarity">
    <text evidence="2">Belongs to the pinin family.</text>
</comment>
<protein>
    <submittedName>
        <fullName evidence="10">Pinin/SDK/memA domain-containing protein</fullName>
    </submittedName>
</protein>
<evidence type="ECO:0000256" key="2">
    <source>
        <dbReference type="ARBA" id="ARBA00010386"/>
    </source>
</evidence>
<keyword evidence="3" id="KW-0507">mRNA processing</keyword>
<evidence type="ECO:0000256" key="3">
    <source>
        <dbReference type="ARBA" id="ARBA00022664"/>
    </source>
</evidence>
<proteinExistence type="inferred from homology"/>
<feature type="compositionally biased region" description="Polar residues" evidence="8">
    <location>
        <begin position="258"/>
        <end position="275"/>
    </location>
</feature>
<evidence type="ECO:0000256" key="1">
    <source>
        <dbReference type="ARBA" id="ARBA00004123"/>
    </source>
</evidence>
<dbReference type="PANTHER" id="PTHR12707">
    <property type="entry name" value="PINN"/>
    <property type="match status" value="1"/>
</dbReference>